<dbReference type="InterPro" id="IPR016181">
    <property type="entry name" value="Acyl_CoA_acyltransferase"/>
</dbReference>
<dbReference type="EC" id="2.3.1.82" evidence="2"/>
<dbReference type="Gene3D" id="3.40.630.30">
    <property type="match status" value="1"/>
</dbReference>
<comment type="subunit">
    <text evidence="1">Homodimer.</text>
</comment>
<evidence type="ECO:0000313" key="11">
    <source>
        <dbReference type="Proteomes" id="UP000181790"/>
    </source>
</evidence>
<sequence>MTINRTTEADLPDWTRLALELWPDDDEMNEMGEILRQILASPTQDGFIVRNDQNEAIGFMDLSLRTDYVPGATASPVAFLEGIYVRPAYQHQGIGYALIRQAEAWAREHGCSELASDVTFGNAAGELFHRKAGFEEVERVIQYIKPI</sequence>
<dbReference type="InterPro" id="IPR000182">
    <property type="entry name" value="GNAT_dom"/>
</dbReference>
<evidence type="ECO:0000256" key="1">
    <source>
        <dbReference type="ARBA" id="ARBA00011738"/>
    </source>
</evidence>
<evidence type="ECO:0000313" key="10">
    <source>
        <dbReference type="EMBL" id="OIN57378.1"/>
    </source>
</evidence>
<dbReference type="InterPro" id="IPR050832">
    <property type="entry name" value="Bact_Acetyltransf"/>
</dbReference>
<evidence type="ECO:0000256" key="5">
    <source>
        <dbReference type="ARBA" id="ARBA00023251"/>
    </source>
</evidence>
<dbReference type="PROSITE" id="PS51186">
    <property type="entry name" value="GNAT"/>
    <property type="match status" value="1"/>
</dbReference>
<evidence type="ECO:0000256" key="8">
    <source>
        <dbReference type="ARBA" id="ARBA00048923"/>
    </source>
</evidence>
<keyword evidence="4 10" id="KW-0808">Transferase</keyword>
<dbReference type="EMBL" id="MORL01000013">
    <property type="protein sequence ID" value="OIN57378.1"/>
    <property type="molecule type" value="Genomic_DNA"/>
</dbReference>
<evidence type="ECO:0000256" key="2">
    <source>
        <dbReference type="ARBA" id="ARBA00012888"/>
    </source>
</evidence>
<dbReference type="NCBIfam" id="NF043067">
    <property type="entry name" value="AAC_6p_group_E"/>
    <property type="match status" value="1"/>
</dbReference>
<dbReference type="SUPFAM" id="SSF55729">
    <property type="entry name" value="Acyl-CoA N-acyltransferases (Nat)"/>
    <property type="match status" value="1"/>
</dbReference>
<dbReference type="RefSeq" id="WP_071505091.1">
    <property type="nucleotide sequence ID" value="NZ_MORL01000013.1"/>
</dbReference>
<keyword evidence="11" id="KW-1185">Reference proteome</keyword>
<evidence type="ECO:0000256" key="7">
    <source>
        <dbReference type="ARBA" id="ARBA00029660"/>
    </source>
</evidence>
<dbReference type="InterPro" id="IPR024170">
    <property type="entry name" value="Aminoglycoside_N6-AcTrfrase"/>
</dbReference>
<comment type="catalytic activity">
    <reaction evidence="8">
        <text>kanamycin B + acetyl-CoA = N(6')-acetylkanamycin B + CoA + H(+)</text>
        <dbReference type="Rhea" id="RHEA:16449"/>
        <dbReference type="ChEBI" id="CHEBI:15378"/>
        <dbReference type="ChEBI" id="CHEBI:57287"/>
        <dbReference type="ChEBI" id="CHEBI:57288"/>
        <dbReference type="ChEBI" id="CHEBI:58390"/>
        <dbReference type="ChEBI" id="CHEBI:58549"/>
        <dbReference type="EC" id="2.3.1.82"/>
    </reaction>
</comment>
<name>A0A1S2VHN3_9BACT</name>
<protein>
    <recommendedName>
        <fullName evidence="3">Aminoglycoside N(6')-acetyltransferase type 1</fullName>
        <ecNumber evidence="2">2.3.1.82</ecNumber>
    </recommendedName>
    <alternativeName>
        <fullName evidence="7">Aminoglycoside resistance protein</fullName>
    </alternativeName>
</protein>
<feature type="domain" description="N-acetyltransferase" evidence="9">
    <location>
        <begin position="1"/>
        <end position="147"/>
    </location>
</feature>
<organism evidence="10 11">
    <name type="scientific">Arsenicibacter rosenii</name>
    <dbReference type="NCBI Taxonomy" id="1750698"/>
    <lineage>
        <taxon>Bacteria</taxon>
        <taxon>Pseudomonadati</taxon>
        <taxon>Bacteroidota</taxon>
        <taxon>Cytophagia</taxon>
        <taxon>Cytophagales</taxon>
        <taxon>Spirosomataceae</taxon>
        <taxon>Arsenicibacter</taxon>
    </lineage>
</organism>
<reference evidence="10 11" key="1">
    <citation type="submission" date="2016-10" db="EMBL/GenBank/DDBJ databases">
        <title>Arsenicibacter rosenii gen. nov., sp. nov., an efficient arsenic-methylating bacterium isolated from an arsenic-contaminated paddy soil.</title>
        <authorList>
            <person name="Huang K."/>
        </authorList>
    </citation>
    <scope>NUCLEOTIDE SEQUENCE [LARGE SCALE GENOMIC DNA]</scope>
    <source>
        <strain evidence="10 11">SM-1</strain>
    </source>
</reference>
<dbReference type="Pfam" id="PF00583">
    <property type="entry name" value="Acetyltransf_1"/>
    <property type="match status" value="1"/>
</dbReference>
<gene>
    <name evidence="10" type="ORF">BLX24_20170</name>
</gene>
<accession>A0A1S2VHN3</accession>
<dbReference type="AlphaFoldDB" id="A0A1S2VHN3"/>
<evidence type="ECO:0000256" key="4">
    <source>
        <dbReference type="ARBA" id="ARBA00022679"/>
    </source>
</evidence>
<dbReference type="GO" id="GO:0046677">
    <property type="term" value="P:response to antibiotic"/>
    <property type="evidence" value="ECO:0007669"/>
    <property type="project" value="UniProtKB-KW"/>
</dbReference>
<dbReference type="PIRSF" id="PIRSF000452">
    <property type="entry name" value="6-N-acetyltransf"/>
    <property type="match status" value="1"/>
</dbReference>
<keyword evidence="5" id="KW-0046">Antibiotic resistance</keyword>
<evidence type="ECO:0000256" key="3">
    <source>
        <dbReference type="ARBA" id="ARBA00017677"/>
    </source>
</evidence>
<dbReference type="PANTHER" id="PTHR43877">
    <property type="entry name" value="AMINOALKYLPHOSPHONATE N-ACETYLTRANSFERASE-RELATED-RELATED"/>
    <property type="match status" value="1"/>
</dbReference>
<dbReference type="CDD" id="cd04301">
    <property type="entry name" value="NAT_SF"/>
    <property type="match status" value="1"/>
</dbReference>
<dbReference type="GO" id="GO:0047663">
    <property type="term" value="F:aminoglycoside 6'-N-acetyltransferase activity"/>
    <property type="evidence" value="ECO:0007669"/>
    <property type="project" value="UniProtKB-EC"/>
</dbReference>
<proteinExistence type="predicted"/>
<comment type="caution">
    <text evidence="10">The sequence shown here is derived from an EMBL/GenBank/DDBJ whole genome shotgun (WGS) entry which is preliminary data.</text>
</comment>
<evidence type="ECO:0000256" key="6">
    <source>
        <dbReference type="ARBA" id="ARBA00023315"/>
    </source>
</evidence>
<keyword evidence="6" id="KW-0012">Acyltransferase</keyword>
<evidence type="ECO:0000259" key="9">
    <source>
        <dbReference type="PROSITE" id="PS51186"/>
    </source>
</evidence>
<dbReference type="Proteomes" id="UP000181790">
    <property type="component" value="Unassembled WGS sequence"/>
</dbReference>
<dbReference type="OrthoDB" id="9799096at2"/>